<keyword evidence="3" id="KW-1185">Reference proteome</keyword>
<keyword evidence="2" id="KW-0808">Transferase</keyword>
<organism evidence="2 3">
    <name type="scientific">Archaeoglobus sulfaticallidus PM70-1</name>
    <dbReference type="NCBI Taxonomy" id="387631"/>
    <lineage>
        <taxon>Archaea</taxon>
        <taxon>Methanobacteriati</taxon>
        <taxon>Methanobacteriota</taxon>
        <taxon>Archaeoglobi</taxon>
        <taxon>Archaeoglobales</taxon>
        <taxon>Archaeoglobaceae</taxon>
        <taxon>Archaeoglobus</taxon>
    </lineage>
</organism>
<dbReference type="GO" id="GO:0008757">
    <property type="term" value="F:S-adenosylmethionine-dependent methyltransferase activity"/>
    <property type="evidence" value="ECO:0007669"/>
    <property type="project" value="InterPro"/>
</dbReference>
<dbReference type="eggNOG" id="arCOG04347">
    <property type="taxonomic scope" value="Archaea"/>
</dbReference>
<dbReference type="GO" id="GO:0032259">
    <property type="term" value="P:methylation"/>
    <property type="evidence" value="ECO:0007669"/>
    <property type="project" value="UniProtKB-KW"/>
</dbReference>
<dbReference type="InterPro" id="IPR052356">
    <property type="entry name" value="Thiol_S-MT"/>
</dbReference>
<keyword evidence="2" id="KW-0489">Methyltransferase</keyword>
<dbReference type="InterPro" id="IPR029063">
    <property type="entry name" value="SAM-dependent_MTases_sf"/>
</dbReference>
<dbReference type="GeneID" id="15391943"/>
<dbReference type="Pfam" id="PF08241">
    <property type="entry name" value="Methyltransf_11"/>
    <property type="match status" value="1"/>
</dbReference>
<keyword evidence="2" id="KW-0830">Ubiquinone</keyword>
<dbReference type="EMBL" id="CP005290">
    <property type="protein sequence ID" value="AGK60329.1"/>
    <property type="molecule type" value="Genomic_DNA"/>
</dbReference>
<dbReference type="RefSeq" id="WP_015589928.1">
    <property type="nucleotide sequence ID" value="NC_021169.1"/>
</dbReference>
<dbReference type="AlphaFoldDB" id="N0B9Q6"/>
<dbReference type="SUPFAM" id="SSF53335">
    <property type="entry name" value="S-adenosyl-L-methionine-dependent methyltransferases"/>
    <property type="match status" value="1"/>
</dbReference>
<sequence length="209" mass="24294">MRVQAKVGEDRKRYNRIAAIYEIAEAPMELFLSKKWRKYLFERINPCEGDRILEIGVGTGKNVPYYRDGHYIAVDISEKMIFKAKERVRNSTKDVQLIVSDAESLPFKDDVFDIVFTTFVFCSVENPIKGLKEAYRVLKPDGRAFFLEHMLPKNRLIQPIFHLLNPIARMMGPEINRKTDENIRKAGFSIVKEEHLLGTVFRLVEAEKV</sequence>
<evidence type="ECO:0000313" key="3">
    <source>
        <dbReference type="Proteomes" id="UP000013307"/>
    </source>
</evidence>
<gene>
    <name evidence="2" type="ORF">Asulf_00297</name>
</gene>
<feature type="domain" description="Methyltransferase type 11" evidence="1">
    <location>
        <begin position="53"/>
        <end position="146"/>
    </location>
</feature>
<dbReference type="HOGENOM" id="CLU_037990_7_3_2"/>
<dbReference type="CDD" id="cd02440">
    <property type="entry name" value="AdoMet_MTases"/>
    <property type="match status" value="1"/>
</dbReference>
<dbReference type="PANTHER" id="PTHR45036">
    <property type="entry name" value="METHYLTRANSFERASE LIKE 7B"/>
    <property type="match status" value="1"/>
</dbReference>
<dbReference type="OrthoDB" id="147504at2157"/>
<proteinExistence type="predicted"/>
<dbReference type="Gene3D" id="3.40.50.150">
    <property type="entry name" value="Vaccinia Virus protein VP39"/>
    <property type="match status" value="1"/>
</dbReference>
<dbReference type="KEGG" id="ast:Asulf_00297"/>
<dbReference type="InterPro" id="IPR013216">
    <property type="entry name" value="Methyltransf_11"/>
</dbReference>
<accession>N0B9Q6</accession>
<dbReference type="STRING" id="387631.Asulf_00297"/>
<name>N0B9Q6_9EURY</name>
<evidence type="ECO:0000313" key="2">
    <source>
        <dbReference type="EMBL" id="AGK60329.1"/>
    </source>
</evidence>
<protein>
    <submittedName>
        <fullName evidence="2">Methylase involved in ubiquinone/menaquinone biosynthesis</fullName>
    </submittedName>
</protein>
<dbReference type="PANTHER" id="PTHR45036:SF1">
    <property type="entry name" value="METHYLTRANSFERASE LIKE 7A"/>
    <property type="match status" value="1"/>
</dbReference>
<evidence type="ECO:0000259" key="1">
    <source>
        <dbReference type="Pfam" id="PF08241"/>
    </source>
</evidence>
<dbReference type="Proteomes" id="UP000013307">
    <property type="component" value="Chromosome"/>
</dbReference>
<reference evidence="2 3" key="1">
    <citation type="journal article" date="2013" name="Genome Announc.">
        <title>Complete Genome Sequence of the Thermophilic and Facultatively Chemolithoautotrophic Sulfate Reducer Archaeoglobus sulfaticallidus Strain PM70-1T.</title>
        <authorList>
            <person name="Stokke R."/>
            <person name="Hocking W.P."/>
            <person name="Steinsbu B.O."/>
            <person name="Steen I.H."/>
        </authorList>
    </citation>
    <scope>NUCLEOTIDE SEQUENCE [LARGE SCALE GENOMIC DNA]</scope>
    <source>
        <strain evidence="2">PM70-1</strain>
    </source>
</reference>